<evidence type="ECO:0000259" key="1">
    <source>
        <dbReference type="Pfam" id="PF03235"/>
    </source>
</evidence>
<comment type="caution">
    <text evidence="3">The sequence shown here is derived from an EMBL/GenBank/DDBJ whole genome shotgun (WGS) entry which is preliminary data.</text>
</comment>
<evidence type="ECO:0000313" key="3">
    <source>
        <dbReference type="EMBL" id="MZL32923.1"/>
    </source>
</evidence>
<reference evidence="3 4" key="1">
    <citation type="journal article" date="2019" name="Nat. Med.">
        <title>A library of human gut bacterial isolates paired with longitudinal multiomics data enables mechanistic microbiome research.</title>
        <authorList>
            <person name="Poyet M."/>
            <person name="Groussin M."/>
            <person name="Gibbons S.M."/>
            <person name="Avila-Pacheco J."/>
            <person name="Jiang X."/>
            <person name="Kearney S.M."/>
            <person name="Perrotta A.R."/>
            <person name="Berdy B."/>
            <person name="Zhao S."/>
            <person name="Lieberman T.D."/>
            <person name="Swanson P.K."/>
            <person name="Smith M."/>
            <person name="Roesemann S."/>
            <person name="Alexander J.E."/>
            <person name="Rich S.A."/>
            <person name="Livny J."/>
            <person name="Vlamakis H."/>
            <person name="Clish C."/>
            <person name="Bullock K."/>
            <person name="Deik A."/>
            <person name="Scott J."/>
            <person name="Pierce K.A."/>
            <person name="Xavier R.J."/>
            <person name="Alm E.J."/>
        </authorList>
    </citation>
    <scope>NUCLEOTIDE SEQUENCE [LARGE SCALE GENOMIC DNA]</scope>
    <source>
        <strain evidence="3 4">BIOML-A1</strain>
    </source>
</reference>
<dbReference type="EMBL" id="WWVQ01000012">
    <property type="protein sequence ID" value="MZL32923.1"/>
    <property type="molecule type" value="Genomic_DNA"/>
</dbReference>
<feature type="domain" description="GmrSD restriction endonucleases N-terminal" evidence="1">
    <location>
        <begin position="17"/>
        <end position="219"/>
    </location>
</feature>
<dbReference type="Pfam" id="PF07510">
    <property type="entry name" value="GmrSD_C"/>
    <property type="match status" value="1"/>
</dbReference>
<protein>
    <submittedName>
        <fullName evidence="3">DUF262 domain-containing protein</fullName>
    </submittedName>
</protein>
<dbReference type="RefSeq" id="WP_161233576.1">
    <property type="nucleotide sequence ID" value="NZ_WWVI01000010.1"/>
</dbReference>
<evidence type="ECO:0000313" key="4">
    <source>
        <dbReference type="Proteomes" id="UP000477285"/>
    </source>
</evidence>
<gene>
    <name evidence="3" type="ORF">GT728_06830</name>
</gene>
<accession>A0A6L8T1A2</accession>
<feature type="domain" description="GmrSD restriction endonucleases C-terminal" evidence="2">
    <location>
        <begin position="528"/>
        <end position="570"/>
    </location>
</feature>
<dbReference type="PANTHER" id="PTHR35149">
    <property type="entry name" value="SLL5132 PROTEIN"/>
    <property type="match status" value="1"/>
</dbReference>
<dbReference type="Pfam" id="PF03235">
    <property type="entry name" value="GmrSD_N"/>
    <property type="match status" value="1"/>
</dbReference>
<dbReference type="Proteomes" id="UP000477285">
    <property type="component" value="Unassembled WGS sequence"/>
</dbReference>
<sequence>MDLHMKQKLDTVTVFDLMNNSFYIPDYQRGYRWTCLEVEKLLGDLEDFYNVNTDGSTFYCMQPLVVFFNKEQDAWEVIDGQQRLTTMYLILNQQKGLLEQIYPDMKLFNLSYQSRPDSRQYLENIDSTKSNSNIDYYHMFNASAVITDFLKKTTLGGWRFVDAIVNANNMESRPSVKFIWYNVTEEIESKHISPEEKFSDLNIGKIGLTNAELIKALFLNNVGDDESESLRIASEWDSIEHALQDDSFWSFIYGKDDNKYATRIELLFDIIKAKSATEQNEYYTFDAYSEEIKTSGQHTNKKDIVKRLWKDVSDKYYLFRGWYDDKKLYHIIGYLRYKKYDINSIEAIYADPNTTDINEFYMILKEKALGSVCDVEISKLNYHDSKDHSRIYDILTLFNILSIVECEKDDVRFSFDEFYKHSWDIEHVRSQTPKNLDGAGRQDWIVCNLEYFSGIDYNYCECDSDGKKIYKYQEDFDLFKNDITQAPNRDVEIAPGLKAGQVCDQLLQLFNEKSDVTESSVYKALLNQAFKQDDTFKYEDNIGNLVLLDQGTNRGYKNAFYPVKRKWIYRREHEGVYILPCTRNVFAKNYSSMIFDLMNWNNDDAEAYLAEIERVISNGKTQL</sequence>
<evidence type="ECO:0000259" key="2">
    <source>
        <dbReference type="Pfam" id="PF07510"/>
    </source>
</evidence>
<name>A0A6L8T1A2_9FIRM</name>
<dbReference type="InterPro" id="IPR004919">
    <property type="entry name" value="GmrSD_N"/>
</dbReference>
<proteinExistence type="predicted"/>
<dbReference type="InterPro" id="IPR011089">
    <property type="entry name" value="GmrSD_C"/>
</dbReference>
<dbReference type="PANTHER" id="PTHR35149:SF1">
    <property type="entry name" value="DUF5655 DOMAIN-CONTAINING PROTEIN"/>
    <property type="match status" value="1"/>
</dbReference>
<dbReference type="AlphaFoldDB" id="A0A6L8T1A2"/>
<organism evidence="3 4">
    <name type="scientific">Blautia wexlerae</name>
    <dbReference type="NCBI Taxonomy" id="418240"/>
    <lineage>
        <taxon>Bacteria</taxon>
        <taxon>Bacillati</taxon>
        <taxon>Bacillota</taxon>
        <taxon>Clostridia</taxon>
        <taxon>Lachnospirales</taxon>
        <taxon>Lachnospiraceae</taxon>
        <taxon>Blautia</taxon>
    </lineage>
</organism>